<dbReference type="InterPro" id="IPR038301">
    <property type="entry name" value="AraC-like_sf"/>
</dbReference>
<gene>
    <name evidence="1" type="ORF">A8V01_09225</name>
</gene>
<dbReference type="Gene3D" id="1.10.8.930">
    <property type="entry name" value="Protein of unknown function DUF1465"/>
    <property type="match status" value="1"/>
</dbReference>
<dbReference type="EMBL" id="LYMM01000073">
    <property type="protein sequence ID" value="PNU02623.1"/>
    <property type="molecule type" value="Genomic_DNA"/>
</dbReference>
<reference evidence="1 2" key="1">
    <citation type="submission" date="2016-05" db="EMBL/GenBank/DDBJ databases">
        <title>Complete genome sequence of Novosphingobium guangzhouense SA925(T).</title>
        <authorList>
            <person name="Sha S."/>
        </authorList>
    </citation>
    <scope>NUCLEOTIDE SEQUENCE [LARGE SCALE GENOMIC DNA]</scope>
    <source>
        <strain evidence="1 2">SA925</strain>
    </source>
</reference>
<organism evidence="1 2">
    <name type="scientific">Novosphingobium guangzhouense</name>
    <dbReference type="NCBI Taxonomy" id="1850347"/>
    <lineage>
        <taxon>Bacteria</taxon>
        <taxon>Pseudomonadati</taxon>
        <taxon>Pseudomonadota</taxon>
        <taxon>Alphaproteobacteria</taxon>
        <taxon>Sphingomonadales</taxon>
        <taxon>Sphingomonadaceae</taxon>
        <taxon>Novosphingobium</taxon>
    </lineage>
</organism>
<evidence type="ECO:0000313" key="2">
    <source>
        <dbReference type="Proteomes" id="UP000236327"/>
    </source>
</evidence>
<dbReference type="RefSeq" id="WP_103098791.1">
    <property type="nucleotide sequence ID" value="NZ_LYMM01000073.1"/>
</dbReference>
<name>A0A2K2FV20_9SPHN</name>
<dbReference type="Proteomes" id="UP000236327">
    <property type="component" value="Unassembled WGS sequence"/>
</dbReference>
<dbReference type="Pfam" id="PF07323">
    <property type="entry name" value="DUF1465"/>
    <property type="match status" value="1"/>
</dbReference>
<proteinExistence type="predicted"/>
<dbReference type="InterPro" id="IPR010848">
    <property type="entry name" value="DUF1465"/>
</dbReference>
<keyword evidence="2" id="KW-1185">Reference proteome</keyword>
<dbReference type="AlphaFoldDB" id="A0A2K2FV20"/>
<accession>A0A2K2FV20</accession>
<dbReference type="OrthoDB" id="9799531at2"/>
<protein>
    <submittedName>
        <fullName evidence="1">AraC family transcriptional regulator</fullName>
    </submittedName>
</protein>
<comment type="caution">
    <text evidence="1">The sequence shown here is derived from an EMBL/GenBank/DDBJ whole genome shotgun (WGS) entry which is preliminary data.</text>
</comment>
<evidence type="ECO:0000313" key="1">
    <source>
        <dbReference type="EMBL" id="PNU02623.1"/>
    </source>
</evidence>
<sequence>MPKPPTISSFIVEALYCDALVLSDEVRATFAPSRRLERGRIDENPGRVALYAEGLRTTTRMMHAISWLSNHRAYFRGDISALDLSRHGRLAPSMRRSDPALLPLLEPEAARLVESTRGFYDRLLRLDQSWRLTKPAAFGVIEGLRERIESERATGT</sequence>